<dbReference type="AlphaFoldDB" id="A0A1I7YSD4"/>
<proteinExistence type="predicted"/>
<accession>A0A1I7YSD4</accession>
<evidence type="ECO:0000313" key="2">
    <source>
        <dbReference type="WBParaSite" id="L893_g1922.t1"/>
    </source>
</evidence>
<keyword evidence="1" id="KW-1185">Reference proteome</keyword>
<sequence length="99" mass="11604">MADKNDMHDVHAEKLRLDQQLDDKVWDLVDAFRDVRDSDLPASVSQSVQRIAEDLDMFRTEEDLRKETLDHKNAHMQLVVVKDVMQLKKQEADDEEKAK</sequence>
<reference evidence="2" key="1">
    <citation type="submission" date="2016-11" db="UniProtKB">
        <authorList>
            <consortium name="WormBaseParasite"/>
        </authorList>
    </citation>
    <scope>IDENTIFICATION</scope>
</reference>
<protein>
    <submittedName>
        <fullName evidence="2">Biogenesis of lysosome-related organelles complex 1 subunit 7</fullName>
    </submittedName>
</protein>
<organism evidence="1 2">
    <name type="scientific">Steinernema glaseri</name>
    <dbReference type="NCBI Taxonomy" id="37863"/>
    <lineage>
        <taxon>Eukaryota</taxon>
        <taxon>Metazoa</taxon>
        <taxon>Ecdysozoa</taxon>
        <taxon>Nematoda</taxon>
        <taxon>Chromadorea</taxon>
        <taxon>Rhabditida</taxon>
        <taxon>Tylenchina</taxon>
        <taxon>Panagrolaimomorpha</taxon>
        <taxon>Strongyloidoidea</taxon>
        <taxon>Steinernematidae</taxon>
        <taxon>Steinernema</taxon>
    </lineage>
</organism>
<evidence type="ECO:0000313" key="1">
    <source>
        <dbReference type="Proteomes" id="UP000095287"/>
    </source>
</evidence>
<dbReference type="Proteomes" id="UP000095287">
    <property type="component" value="Unplaced"/>
</dbReference>
<dbReference type="WBParaSite" id="L893_g1922.t1">
    <property type="protein sequence ID" value="L893_g1922.t1"/>
    <property type="gene ID" value="L893_g1922"/>
</dbReference>
<name>A0A1I7YSD4_9BILA</name>